<gene>
    <name evidence="3" type="primary">Hypp4604</name>
    <name evidence="3" type="ORF">BLAG_LOCUS23311</name>
</gene>
<sequence>MAAKKFLAVLLCAAVLVTICQAQDEESCDKDACELEIELNEQYKRDEELLRARIKRTKAMEEKLKGLEARVAALEAAAKK</sequence>
<organism evidence="3 4">
    <name type="scientific">Branchiostoma lanceolatum</name>
    <name type="common">Common lancelet</name>
    <name type="synonym">Amphioxus lanceolatum</name>
    <dbReference type="NCBI Taxonomy" id="7740"/>
    <lineage>
        <taxon>Eukaryota</taxon>
        <taxon>Metazoa</taxon>
        <taxon>Chordata</taxon>
        <taxon>Cephalochordata</taxon>
        <taxon>Leptocardii</taxon>
        <taxon>Amphioxiformes</taxon>
        <taxon>Branchiostomatidae</taxon>
        <taxon>Branchiostoma</taxon>
    </lineage>
</organism>
<dbReference type="EMBL" id="OV696693">
    <property type="protein sequence ID" value="CAH1271222.1"/>
    <property type="molecule type" value="Genomic_DNA"/>
</dbReference>
<feature type="coiled-coil region" evidence="1">
    <location>
        <begin position="40"/>
        <end position="77"/>
    </location>
</feature>
<evidence type="ECO:0000256" key="2">
    <source>
        <dbReference type="SAM" id="SignalP"/>
    </source>
</evidence>
<keyword evidence="4" id="KW-1185">Reference proteome</keyword>
<evidence type="ECO:0000256" key="1">
    <source>
        <dbReference type="SAM" id="Coils"/>
    </source>
</evidence>
<name>A0A8K0F1J2_BRALA</name>
<feature type="chain" id="PRO_5035446155" evidence="2">
    <location>
        <begin position="23"/>
        <end position="80"/>
    </location>
</feature>
<dbReference type="AlphaFoldDB" id="A0A8K0F1J2"/>
<dbReference type="Proteomes" id="UP000838412">
    <property type="component" value="Chromosome 8"/>
</dbReference>
<keyword evidence="2" id="KW-0732">Signal</keyword>
<evidence type="ECO:0000313" key="3">
    <source>
        <dbReference type="EMBL" id="CAH1271222.1"/>
    </source>
</evidence>
<feature type="signal peptide" evidence="2">
    <location>
        <begin position="1"/>
        <end position="22"/>
    </location>
</feature>
<proteinExistence type="predicted"/>
<reference evidence="3" key="1">
    <citation type="submission" date="2022-01" db="EMBL/GenBank/DDBJ databases">
        <authorList>
            <person name="Braso-Vives M."/>
        </authorList>
    </citation>
    <scope>NUCLEOTIDE SEQUENCE</scope>
</reference>
<keyword evidence="1" id="KW-0175">Coiled coil</keyword>
<accession>A0A8K0F1J2</accession>
<protein>
    <submittedName>
        <fullName evidence="3">Hypp4604 protein</fullName>
    </submittedName>
</protein>
<evidence type="ECO:0000313" key="4">
    <source>
        <dbReference type="Proteomes" id="UP000838412"/>
    </source>
</evidence>